<dbReference type="Proteomes" id="UP000471751">
    <property type="component" value="Unassembled WGS sequence"/>
</dbReference>
<dbReference type="InterPro" id="IPR007138">
    <property type="entry name" value="ABM_dom"/>
</dbReference>
<dbReference type="AlphaFoldDB" id="A0A6I5RS13"/>
<dbReference type="PANTHER" id="PTHR33336">
    <property type="entry name" value="QUINOL MONOOXYGENASE YGIN-RELATED"/>
    <property type="match status" value="1"/>
</dbReference>
<dbReference type="GO" id="GO:0005829">
    <property type="term" value="C:cytosol"/>
    <property type="evidence" value="ECO:0007669"/>
    <property type="project" value="TreeGrafter"/>
</dbReference>
<sequence>MTSPQPVSHLAFVRASFGRSAELGERLQQLLEPSRQAPGCLSFSLQRSTSDTQLWLLSGSWYDPAAMADYFASPTLSLFGDLLQAQLLDSLDVQTFGEAHTG</sequence>
<keyword evidence="2" id="KW-0503">Monooxygenase</keyword>
<dbReference type="Gene3D" id="3.30.70.100">
    <property type="match status" value="1"/>
</dbReference>
<feature type="domain" description="ABM" evidence="1">
    <location>
        <begin position="7"/>
        <end position="96"/>
    </location>
</feature>
<proteinExistence type="predicted"/>
<dbReference type="EMBL" id="JAAHBT010000174">
    <property type="protein sequence ID" value="NES10884.1"/>
    <property type="molecule type" value="Genomic_DNA"/>
</dbReference>
<evidence type="ECO:0000313" key="3">
    <source>
        <dbReference type="Proteomes" id="UP000471751"/>
    </source>
</evidence>
<dbReference type="InterPro" id="IPR050744">
    <property type="entry name" value="AI-2_Isomerase_LsrG"/>
</dbReference>
<dbReference type="RefSeq" id="WP_163937696.1">
    <property type="nucleotide sequence ID" value="NZ_BMQU01000010.1"/>
</dbReference>
<accession>A0A6I5RS13</accession>
<dbReference type="PANTHER" id="PTHR33336:SF3">
    <property type="entry name" value="ABM DOMAIN-CONTAINING PROTEIN"/>
    <property type="match status" value="1"/>
</dbReference>
<comment type="caution">
    <text evidence="2">The sequence shown here is derived from an EMBL/GenBank/DDBJ whole genome shotgun (WGS) entry which is preliminary data.</text>
</comment>
<name>A0A6I5RS13_9PSED</name>
<reference evidence="2 3" key="1">
    <citation type="submission" date="2020-02" db="EMBL/GenBank/DDBJ databases">
        <title>Broccoli isolated Pseudomonas sp.</title>
        <authorList>
            <person name="Fujikawa T."/>
            <person name="Sawada H."/>
        </authorList>
    </citation>
    <scope>NUCLEOTIDE SEQUENCE [LARGE SCALE GENOMIC DNA]</scope>
    <source>
        <strain evidence="2 3">JCM 32154</strain>
    </source>
</reference>
<evidence type="ECO:0000313" key="2">
    <source>
        <dbReference type="EMBL" id="NES10884.1"/>
    </source>
</evidence>
<dbReference type="PROSITE" id="PS51725">
    <property type="entry name" value="ABM"/>
    <property type="match status" value="1"/>
</dbReference>
<gene>
    <name evidence="2" type="ORF">G3O07_15910</name>
</gene>
<dbReference type="InterPro" id="IPR011008">
    <property type="entry name" value="Dimeric_a/b-barrel"/>
</dbReference>
<keyword evidence="2" id="KW-0560">Oxidoreductase</keyword>
<dbReference type="GO" id="GO:0004497">
    <property type="term" value="F:monooxygenase activity"/>
    <property type="evidence" value="ECO:0007669"/>
    <property type="project" value="UniProtKB-KW"/>
</dbReference>
<keyword evidence="3" id="KW-1185">Reference proteome</keyword>
<dbReference type="Pfam" id="PF03992">
    <property type="entry name" value="ABM"/>
    <property type="match status" value="1"/>
</dbReference>
<protein>
    <submittedName>
        <fullName evidence="2">Antibiotic biosynthesis monooxygenase</fullName>
    </submittedName>
</protein>
<dbReference type="SUPFAM" id="SSF54909">
    <property type="entry name" value="Dimeric alpha+beta barrel"/>
    <property type="match status" value="1"/>
</dbReference>
<evidence type="ECO:0000259" key="1">
    <source>
        <dbReference type="PROSITE" id="PS51725"/>
    </source>
</evidence>
<organism evidence="2 3">
    <name type="scientific">Pseudomonas laurentiana</name>
    <dbReference type="NCBI Taxonomy" id="2364649"/>
    <lineage>
        <taxon>Bacteria</taxon>
        <taxon>Pseudomonadati</taxon>
        <taxon>Pseudomonadota</taxon>
        <taxon>Gammaproteobacteria</taxon>
        <taxon>Pseudomonadales</taxon>
        <taxon>Pseudomonadaceae</taxon>
        <taxon>Pseudomonas</taxon>
    </lineage>
</organism>